<dbReference type="EMBL" id="SDOV01000004">
    <property type="protein sequence ID" value="KAH7642189.1"/>
    <property type="molecule type" value="Genomic_DNA"/>
</dbReference>
<dbReference type="PROSITE" id="PS51776">
    <property type="entry name" value="RH1"/>
    <property type="match status" value="1"/>
</dbReference>
<feature type="coiled-coil region" evidence="1">
    <location>
        <begin position="71"/>
        <end position="98"/>
    </location>
</feature>
<organism evidence="5 6">
    <name type="scientific">Dermatophagoides farinae</name>
    <name type="common">American house dust mite</name>
    <dbReference type="NCBI Taxonomy" id="6954"/>
    <lineage>
        <taxon>Eukaryota</taxon>
        <taxon>Metazoa</taxon>
        <taxon>Ecdysozoa</taxon>
        <taxon>Arthropoda</taxon>
        <taxon>Chelicerata</taxon>
        <taxon>Arachnida</taxon>
        <taxon>Acari</taxon>
        <taxon>Acariformes</taxon>
        <taxon>Sarcoptiformes</taxon>
        <taxon>Astigmata</taxon>
        <taxon>Psoroptidia</taxon>
        <taxon>Analgoidea</taxon>
        <taxon>Pyroglyphidae</taxon>
        <taxon>Dermatophagoidinae</taxon>
        <taxon>Dermatophagoides</taxon>
    </lineage>
</organism>
<evidence type="ECO:0000256" key="2">
    <source>
        <dbReference type="SAM" id="MobiDB-lite"/>
    </source>
</evidence>
<evidence type="ECO:0000313" key="5">
    <source>
        <dbReference type="EMBL" id="KAH9529337.1"/>
    </source>
</evidence>
<dbReference type="EMBL" id="ASGP02000001">
    <property type="protein sequence ID" value="KAH9529337.1"/>
    <property type="molecule type" value="Genomic_DNA"/>
</dbReference>
<evidence type="ECO:0000313" key="4">
    <source>
        <dbReference type="EMBL" id="KAH7642189.1"/>
    </source>
</evidence>
<dbReference type="Proteomes" id="UP000790347">
    <property type="component" value="Unassembled WGS sequence"/>
</dbReference>
<comment type="caution">
    <text evidence="5">The sequence shown here is derived from an EMBL/GenBank/DDBJ whole genome shotgun (WGS) entry which is preliminary data.</text>
</comment>
<reference evidence="5" key="4">
    <citation type="journal article" date="2022" name="Res Sq">
        <title>Comparative Genomics Reveals Insights into the Divergent Evolution of Astigmatic Mites and Household Pest Adaptations.</title>
        <authorList>
            <person name="Xiong Q."/>
            <person name="Wan A.T.-Y."/>
            <person name="Liu X.-Y."/>
            <person name="Fung C.S.-H."/>
            <person name="Xiao X."/>
            <person name="Malainual N."/>
            <person name="Hou J."/>
            <person name="Wang L."/>
            <person name="Wang M."/>
            <person name="Yang K."/>
            <person name="Cui Y."/>
            <person name="Leung E."/>
            <person name="Nong W."/>
            <person name="Shin S.-K."/>
            <person name="Au S."/>
            <person name="Jeong K.Y."/>
            <person name="Chew F.T."/>
            <person name="Hui J."/>
            <person name="Leung T.F."/>
            <person name="Tungtrongchitr A."/>
            <person name="Zhong N."/>
            <person name="Liu Z."/>
            <person name="Tsui S."/>
        </authorList>
    </citation>
    <scope>NUCLEOTIDE SEQUENCE</scope>
    <source>
        <strain evidence="5">Derf</strain>
        <tissue evidence="5">Whole organism</tissue>
    </source>
</reference>
<proteinExistence type="predicted"/>
<evidence type="ECO:0000259" key="3">
    <source>
        <dbReference type="PROSITE" id="PS51776"/>
    </source>
</evidence>
<dbReference type="OrthoDB" id="10069524at2759"/>
<reference evidence="4" key="2">
    <citation type="submission" date="2020-06" db="EMBL/GenBank/DDBJ databases">
        <authorList>
            <person name="Ji K."/>
            <person name="Li J."/>
        </authorList>
    </citation>
    <scope>NUCLEOTIDE SEQUENCE</scope>
    <source>
        <strain evidence="4">JKM2019</strain>
        <tissue evidence="4">Whole body</tissue>
    </source>
</reference>
<keyword evidence="6" id="KW-1185">Reference proteome</keyword>
<dbReference type="InterPro" id="IPR034743">
    <property type="entry name" value="RH1"/>
</dbReference>
<reference evidence="4" key="3">
    <citation type="journal article" date="2021" name="World Allergy Organ. J.">
        <title>Chromosome-level assembly of Dermatophagoides farinae genome and transcriptome reveals two novel allergens Der f 37 and Der f 39.</title>
        <authorList>
            <person name="Chen J."/>
            <person name="Cai Z."/>
            <person name="Fan D."/>
            <person name="Hu J."/>
            <person name="Hou Y."/>
            <person name="He Y."/>
            <person name="Zhang Z."/>
            <person name="Zhao Z."/>
            <person name="Gao P."/>
            <person name="Hu W."/>
            <person name="Sun J."/>
            <person name="Li J."/>
            <person name="Ji K."/>
        </authorList>
    </citation>
    <scope>NUCLEOTIDE SEQUENCE</scope>
    <source>
        <strain evidence="4">JKM2019</strain>
    </source>
</reference>
<evidence type="ECO:0000256" key="1">
    <source>
        <dbReference type="SAM" id="Coils"/>
    </source>
</evidence>
<evidence type="ECO:0000313" key="6">
    <source>
        <dbReference type="Proteomes" id="UP000790347"/>
    </source>
</evidence>
<dbReference type="AlphaFoldDB" id="A0A922IEM9"/>
<dbReference type="Pfam" id="PF09744">
    <property type="entry name" value="RH1"/>
    <property type="match status" value="1"/>
</dbReference>
<feature type="coiled-coil region" evidence="1">
    <location>
        <begin position="167"/>
        <end position="270"/>
    </location>
</feature>
<protein>
    <submittedName>
        <fullName evidence="5">JNK_SAPK-associated protein-1</fullName>
    </submittedName>
</protein>
<gene>
    <name evidence="5" type="primary">RILPL1</name>
    <name evidence="5" type="ORF">DERF_003227</name>
    <name evidence="4" type="ORF">HUG17_5234</name>
</gene>
<dbReference type="Gene3D" id="1.20.58.1770">
    <property type="match status" value="1"/>
</dbReference>
<name>A0A922IEM9_DERFA</name>
<feature type="domain" description="RH1" evidence="3">
    <location>
        <begin position="10"/>
        <end position="98"/>
    </location>
</feature>
<dbReference type="Proteomes" id="UP000828236">
    <property type="component" value="Unassembled WGS sequence"/>
</dbReference>
<feature type="region of interest" description="Disordered" evidence="2">
    <location>
        <begin position="278"/>
        <end position="309"/>
    </location>
</feature>
<reference evidence="5" key="1">
    <citation type="submission" date="2013-05" db="EMBL/GenBank/DDBJ databases">
        <authorList>
            <person name="Yim A.K.Y."/>
            <person name="Chan T.F."/>
            <person name="Ji K.M."/>
            <person name="Liu X.Y."/>
            <person name="Zhou J.W."/>
            <person name="Li R.Q."/>
            <person name="Yang K.Y."/>
            <person name="Li J."/>
            <person name="Li M."/>
            <person name="Law P.T.W."/>
            <person name="Wu Y.L."/>
            <person name="Cai Z.L."/>
            <person name="Qin H."/>
            <person name="Bao Y."/>
            <person name="Leung R.K.K."/>
            <person name="Ng P.K.S."/>
            <person name="Zou J."/>
            <person name="Zhong X.J."/>
            <person name="Ran P.X."/>
            <person name="Zhong N.S."/>
            <person name="Liu Z.G."/>
            <person name="Tsui S.K.W."/>
        </authorList>
    </citation>
    <scope>NUCLEOTIDE SEQUENCE</scope>
    <source>
        <strain evidence="5">Derf</strain>
        <tissue evidence="5">Whole organism</tissue>
    </source>
</reference>
<keyword evidence="1" id="KW-0175">Coiled coil</keyword>
<accession>A0A922IEM9</accession>
<sequence>MQNSTKSNTNELELCEYIDLSISVESIYESASEIGEHFKKLIQLFGAETFEILISCVVRVLENLEDVTVQRNNCLKLVDKLHKQIDELQKDHQKRIQEQLKFQMEIEDIDELWRKENGKLEQYVKYLKNENNRLNSMKTSENLSHSLMNLKPENEINIEHSSICHQKEINNAQLDKLKTKIKILNNEIELKNEENDDLKRKLVNLDLENRNIRKIISSLINNIIDSNGEMSKNDQHNDTNNNDDEWRERINILEEKLIVIKQQLESKQNDIIEMAEEVQPSESEQIKMEDLPVQGPIPKEPDEKLYWSPRNNQNRSKIWSFFPKFTKSFIK</sequence>